<organism evidence="2 3">
    <name type="scientific">Eumeta variegata</name>
    <name type="common">Bagworm moth</name>
    <name type="synonym">Eumeta japonica</name>
    <dbReference type="NCBI Taxonomy" id="151549"/>
    <lineage>
        <taxon>Eukaryota</taxon>
        <taxon>Metazoa</taxon>
        <taxon>Ecdysozoa</taxon>
        <taxon>Arthropoda</taxon>
        <taxon>Hexapoda</taxon>
        <taxon>Insecta</taxon>
        <taxon>Pterygota</taxon>
        <taxon>Neoptera</taxon>
        <taxon>Endopterygota</taxon>
        <taxon>Lepidoptera</taxon>
        <taxon>Glossata</taxon>
        <taxon>Ditrysia</taxon>
        <taxon>Tineoidea</taxon>
        <taxon>Psychidae</taxon>
        <taxon>Oiketicinae</taxon>
        <taxon>Eumeta</taxon>
    </lineage>
</organism>
<dbReference type="AlphaFoldDB" id="A0A4C1XL78"/>
<comment type="caution">
    <text evidence="2">The sequence shown here is derived from an EMBL/GenBank/DDBJ whole genome shotgun (WGS) entry which is preliminary data.</text>
</comment>
<dbReference type="EMBL" id="BGZK01000882">
    <property type="protein sequence ID" value="GBP63860.1"/>
    <property type="molecule type" value="Genomic_DNA"/>
</dbReference>
<feature type="region of interest" description="Disordered" evidence="1">
    <location>
        <begin position="54"/>
        <end position="112"/>
    </location>
</feature>
<keyword evidence="3" id="KW-1185">Reference proteome</keyword>
<evidence type="ECO:0000313" key="3">
    <source>
        <dbReference type="Proteomes" id="UP000299102"/>
    </source>
</evidence>
<accession>A0A4C1XL78</accession>
<feature type="compositionally biased region" description="Polar residues" evidence="1">
    <location>
        <begin position="56"/>
        <end position="74"/>
    </location>
</feature>
<gene>
    <name evidence="2" type="ORF">EVAR_39521_1</name>
</gene>
<reference evidence="2 3" key="1">
    <citation type="journal article" date="2019" name="Commun. Biol.">
        <title>The bagworm genome reveals a unique fibroin gene that provides high tensile strength.</title>
        <authorList>
            <person name="Kono N."/>
            <person name="Nakamura H."/>
            <person name="Ohtoshi R."/>
            <person name="Tomita M."/>
            <person name="Numata K."/>
            <person name="Arakawa K."/>
        </authorList>
    </citation>
    <scope>NUCLEOTIDE SEQUENCE [LARGE SCALE GENOMIC DNA]</scope>
</reference>
<evidence type="ECO:0000256" key="1">
    <source>
        <dbReference type="SAM" id="MobiDB-lite"/>
    </source>
</evidence>
<feature type="region of interest" description="Disordered" evidence="1">
    <location>
        <begin position="1"/>
        <end position="31"/>
    </location>
</feature>
<evidence type="ECO:0000313" key="2">
    <source>
        <dbReference type="EMBL" id="GBP63860.1"/>
    </source>
</evidence>
<dbReference type="Proteomes" id="UP000299102">
    <property type="component" value="Unassembled WGS sequence"/>
</dbReference>
<proteinExistence type="predicted"/>
<sequence>MRTNFFFGGDSDDEFDPGFGHPDEEELSSFLDDEENRPISYPIVDISLRPEDRRALQSSDQPFTQPSECSGQCSKSEELDFTKSIPELPDAAPTPVSIQIQNNHNKELAKSK</sequence>
<protein>
    <submittedName>
        <fullName evidence="2">Uncharacterized protein</fullName>
    </submittedName>
</protein>
<name>A0A4C1XL78_EUMVA</name>